<evidence type="ECO:0000256" key="4">
    <source>
        <dbReference type="ARBA" id="ARBA00016244"/>
    </source>
</evidence>
<dbReference type="Pfam" id="PF00460">
    <property type="entry name" value="Flg_bb_rod"/>
    <property type="match status" value="1"/>
</dbReference>
<dbReference type="AlphaFoldDB" id="A0A099JPY3"/>
<dbReference type="eggNOG" id="COG1256">
    <property type="taxonomic scope" value="Bacteria"/>
</dbReference>
<keyword evidence="13" id="KW-1185">Reference proteome</keyword>
<keyword evidence="12" id="KW-0282">Flagellum</keyword>
<feature type="domain" description="Flagellar basal body rod protein N-terminal" evidence="8">
    <location>
        <begin position="7"/>
        <end position="37"/>
    </location>
</feature>
<gene>
    <name evidence="7" type="primary">flgK</name>
    <name evidence="12" type="ORF">BJ997_001352</name>
    <name evidence="11" type="ORF">GY21_04905</name>
</gene>
<evidence type="ECO:0000256" key="3">
    <source>
        <dbReference type="ARBA" id="ARBA00009677"/>
    </source>
</evidence>
<evidence type="ECO:0000313" key="12">
    <source>
        <dbReference type="EMBL" id="MBB5640804.1"/>
    </source>
</evidence>
<feature type="domain" description="Flagellar hook-associated protein FlgK helical" evidence="10">
    <location>
        <begin position="99"/>
        <end position="328"/>
    </location>
</feature>
<dbReference type="Proteomes" id="UP000561726">
    <property type="component" value="Unassembled WGS sequence"/>
</dbReference>
<comment type="similarity">
    <text evidence="3 7">Belongs to the flagella basal body rod proteins family.</text>
</comment>
<evidence type="ECO:0000256" key="2">
    <source>
        <dbReference type="ARBA" id="ARBA00004613"/>
    </source>
</evidence>
<evidence type="ECO:0000313" key="14">
    <source>
        <dbReference type="Proteomes" id="UP000561726"/>
    </source>
</evidence>
<evidence type="ECO:0000256" key="5">
    <source>
        <dbReference type="ARBA" id="ARBA00022525"/>
    </source>
</evidence>
<dbReference type="InterPro" id="IPR053927">
    <property type="entry name" value="FlgK_helical"/>
</dbReference>
<dbReference type="GO" id="GO:0005198">
    <property type="term" value="F:structural molecule activity"/>
    <property type="evidence" value="ECO:0007669"/>
    <property type="project" value="UniProtKB-UniRule"/>
</dbReference>
<comment type="caution">
    <text evidence="11">The sequence shown here is derived from an EMBL/GenBank/DDBJ whole genome shotgun (WGS) entry which is preliminary data.</text>
</comment>
<dbReference type="STRING" id="1001240.GY21_04905"/>
<dbReference type="InterPro" id="IPR002371">
    <property type="entry name" value="FlgK"/>
</dbReference>
<dbReference type="GO" id="GO:0005576">
    <property type="term" value="C:extracellular region"/>
    <property type="evidence" value="ECO:0007669"/>
    <property type="project" value="UniProtKB-SubCell"/>
</dbReference>
<dbReference type="PANTHER" id="PTHR30033:SF1">
    <property type="entry name" value="FLAGELLAR HOOK-ASSOCIATED PROTEIN 1"/>
    <property type="match status" value="1"/>
</dbReference>
<evidence type="ECO:0000313" key="11">
    <source>
        <dbReference type="EMBL" id="KGJ79508.1"/>
    </source>
</evidence>
<dbReference type="OrthoDB" id="9802553at2"/>
<dbReference type="RefSeq" id="WP_035835555.1">
    <property type="nucleotide sequence ID" value="NZ_JACHBQ010000001.1"/>
</dbReference>
<evidence type="ECO:0000313" key="13">
    <source>
        <dbReference type="Proteomes" id="UP000029864"/>
    </source>
</evidence>
<evidence type="ECO:0000256" key="6">
    <source>
        <dbReference type="ARBA" id="ARBA00023143"/>
    </source>
</evidence>
<dbReference type="InterPro" id="IPR001444">
    <property type="entry name" value="Flag_bb_rod_N"/>
</dbReference>
<dbReference type="PRINTS" id="PR01005">
    <property type="entry name" value="FLGHOOKAP1"/>
</dbReference>
<name>A0A099JPY3_9MICO</name>
<reference evidence="11 13" key="1">
    <citation type="submission" date="2014-08" db="EMBL/GenBank/DDBJ databases">
        <authorList>
            <person name="Sisinthy S."/>
        </authorList>
    </citation>
    <scope>NUCLEOTIDE SEQUENCE [LARGE SCALE GENOMIC DNA]</scope>
    <source>
        <strain evidence="11 13">RuG17</strain>
    </source>
</reference>
<keyword evidence="5 7" id="KW-0964">Secreted</keyword>
<keyword evidence="12" id="KW-0966">Cell projection</keyword>
<dbReference type="InterPro" id="IPR010930">
    <property type="entry name" value="Flg_bb/hook_C_dom"/>
</dbReference>
<keyword evidence="12" id="KW-0969">Cilium</keyword>
<dbReference type="EMBL" id="JPXF01000013">
    <property type="protein sequence ID" value="KGJ79508.1"/>
    <property type="molecule type" value="Genomic_DNA"/>
</dbReference>
<evidence type="ECO:0000256" key="1">
    <source>
        <dbReference type="ARBA" id="ARBA00004365"/>
    </source>
</evidence>
<proteinExistence type="inferred from homology"/>
<comment type="subcellular location">
    <subcellularLocation>
        <location evidence="1 7">Bacterial flagellum</location>
    </subcellularLocation>
    <subcellularLocation>
        <location evidence="2 7">Secreted</location>
    </subcellularLocation>
</comment>
<dbReference type="PANTHER" id="PTHR30033">
    <property type="entry name" value="FLAGELLAR HOOK-ASSOCIATED PROTEIN 1"/>
    <property type="match status" value="1"/>
</dbReference>
<dbReference type="Pfam" id="PF06429">
    <property type="entry name" value="Flg_bbr_C"/>
    <property type="match status" value="1"/>
</dbReference>
<evidence type="ECO:0000256" key="7">
    <source>
        <dbReference type="RuleBase" id="RU362065"/>
    </source>
</evidence>
<dbReference type="GO" id="GO:0044780">
    <property type="term" value="P:bacterial-type flagellum assembly"/>
    <property type="evidence" value="ECO:0007669"/>
    <property type="project" value="InterPro"/>
</dbReference>
<reference evidence="12 14" key="2">
    <citation type="submission" date="2020-08" db="EMBL/GenBank/DDBJ databases">
        <title>Sequencing the genomes of 1000 actinobacteria strains.</title>
        <authorList>
            <person name="Klenk H.-P."/>
        </authorList>
    </citation>
    <scope>NUCLEOTIDE SEQUENCE [LARGE SCALE GENOMIC DNA]</scope>
    <source>
        <strain evidence="12 14">DSM 21065</strain>
    </source>
</reference>
<dbReference type="SUPFAM" id="SSF64518">
    <property type="entry name" value="Phase 1 flagellin"/>
    <property type="match status" value="1"/>
</dbReference>
<sequence length="481" mass="48467">MSTFGGLNAAYSGLVAARKGLDVVGQNIANANTAGYTRQRIETSALSPTAQTGMFTNNIRIGQGVTVDGVARLGSAQLDAQVRFSSGTAGYTAVRANSLSALEGSLKEPSENGLSAKLGDFWAGWQNLANGADTSAPAALLLGNAAELVGQIKQGYAAVSSEWSSVRNDLNGMVSELNSAASQVANLNARIRSTLASGGSANELLDQRSALTTTIAALTGATVRDKADGTVDVLIGGNALVSGDRAHALATSGAATLTAAMTESAPGVADNTRLVWQDSARAGTPVLVDSGEIAGALSMLANGGPIVAAADSYNSFASGLADKVNNIYGTDAGGTSFFAYNSGDNAAASLSVVPLSGADVHAGDPNLGTYDGSIADAIAQLGAGQAVDADGLAVESPDSVWSKFVTELGVATQGQLQQANVASSSATSAAGQQLANASVDLDEENVNLLMFQHAYQGAARVMTAVDEMLDTLINRTGLVGR</sequence>
<dbReference type="EMBL" id="JACHBQ010000001">
    <property type="protein sequence ID" value="MBB5640804.1"/>
    <property type="molecule type" value="Genomic_DNA"/>
</dbReference>
<evidence type="ECO:0000259" key="9">
    <source>
        <dbReference type="Pfam" id="PF06429"/>
    </source>
</evidence>
<organism evidence="11 13">
    <name type="scientific">Cryobacterium roopkundense</name>
    <dbReference type="NCBI Taxonomy" id="1001240"/>
    <lineage>
        <taxon>Bacteria</taxon>
        <taxon>Bacillati</taxon>
        <taxon>Actinomycetota</taxon>
        <taxon>Actinomycetes</taxon>
        <taxon>Micrococcales</taxon>
        <taxon>Microbacteriaceae</taxon>
        <taxon>Cryobacterium</taxon>
    </lineage>
</organism>
<feature type="domain" description="Flagellar basal-body/hook protein C-terminal" evidence="9">
    <location>
        <begin position="437"/>
        <end position="474"/>
    </location>
</feature>
<protein>
    <recommendedName>
        <fullName evidence="4 7">Flagellar hook-associated protein 1</fullName>
        <shortName evidence="7">HAP1</shortName>
    </recommendedName>
</protein>
<dbReference type="GO" id="GO:0009424">
    <property type="term" value="C:bacterial-type flagellum hook"/>
    <property type="evidence" value="ECO:0007669"/>
    <property type="project" value="UniProtKB-UniRule"/>
</dbReference>
<dbReference type="Pfam" id="PF22638">
    <property type="entry name" value="FlgK_D1"/>
    <property type="match status" value="1"/>
</dbReference>
<evidence type="ECO:0000259" key="8">
    <source>
        <dbReference type="Pfam" id="PF00460"/>
    </source>
</evidence>
<dbReference type="NCBIfam" id="TIGR02492">
    <property type="entry name" value="flgK_ends"/>
    <property type="match status" value="1"/>
</dbReference>
<dbReference type="Proteomes" id="UP000029864">
    <property type="component" value="Unassembled WGS sequence"/>
</dbReference>
<keyword evidence="6 7" id="KW-0975">Bacterial flagellum</keyword>
<evidence type="ECO:0000259" key="10">
    <source>
        <dbReference type="Pfam" id="PF22638"/>
    </source>
</evidence>
<accession>A0A099JPY3</accession>